<keyword evidence="3" id="KW-1185">Reference proteome</keyword>
<dbReference type="OrthoDB" id="3783050at2759"/>
<keyword evidence="1" id="KW-1133">Transmembrane helix</keyword>
<evidence type="ECO:0000256" key="1">
    <source>
        <dbReference type="SAM" id="Phobius"/>
    </source>
</evidence>
<accession>A0A6A6ZFC7</accession>
<evidence type="ECO:0000313" key="3">
    <source>
        <dbReference type="Proteomes" id="UP000799424"/>
    </source>
</evidence>
<dbReference type="Proteomes" id="UP000799424">
    <property type="component" value="Unassembled WGS sequence"/>
</dbReference>
<feature type="transmembrane region" description="Helical" evidence="1">
    <location>
        <begin position="63"/>
        <end position="87"/>
    </location>
</feature>
<reference evidence="2" key="1">
    <citation type="journal article" date="2020" name="Stud. Mycol.">
        <title>101 Dothideomycetes genomes: a test case for predicting lifestyles and emergence of pathogens.</title>
        <authorList>
            <person name="Haridas S."/>
            <person name="Albert R."/>
            <person name="Binder M."/>
            <person name="Bloem J."/>
            <person name="Labutti K."/>
            <person name="Salamov A."/>
            <person name="Andreopoulos B."/>
            <person name="Baker S."/>
            <person name="Barry K."/>
            <person name="Bills G."/>
            <person name="Bluhm B."/>
            <person name="Cannon C."/>
            <person name="Castanera R."/>
            <person name="Culley D."/>
            <person name="Daum C."/>
            <person name="Ezra D."/>
            <person name="Gonzalez J."/>
            <person name="Henrissat B."/>
            <person name="Kuo A."/>
            <person name="Liang C."/>
            <person name="Lipzen A."/>
            <person name="Lutzoni F."/>
            <person name="Magnuson J."/>
            <person name="Mondo S."/>
            <person name="Nolan M."/>
            <person name="Ohm R."/>
            <person name="Pangilinan J."/>
            <person name="Park H.-J."/>
            <person name="Ramirez L."/>
            <person name="Alfaro M."/>
            <person name="Sun H."/>
            <person name="Tritt A."/>
            <person name="Yoshinaga Y."/>
            <person name="Zwiers L.-H."/>
            <person name="Turgeon B."/>
            <person name="Goodwin S."/>
            <person name="Spatafora J."/>
            <person name="Crous P."/>
            <person name="Grigoriev I."/>
        </authorList>
    </citation>
    <scope>NUCLEOTIDE SEQUENCE</scope>
    <source>
        <strain evidence="2">CBS 113818</strain>
    </source>
</reference>
<evidence type="ECO:0000313" key="2">
    <source>
        <dbReference type="EMBL" id="KAF2819822.1"/>
    </source>
</evidence>
<feature type="transmembrane region" description="Helical" evidence="1">
    <location>
        <begin position="264"/>
        <end position="284"/>
    </location>
</feature>
<feature type="transmembrane region" description="Helical" evidence="1">
    <location>
        <begin position="142"/>
        <end position="165"/>
    </location>
</feature>
<gene>
    <name evidence="2" type="ORF">CC86DRAFT_334935</name>
</gene>
<sequence length="338" mass="36894">MAPKRGGGGGSSSSSSISSCPGAFATVPQQVFFANDVVFFAIMLGISIAMCTLRKRTGAGKKLVGIPFIASVLCLVVAYACSIVATVLQECETTSYFSYYNWAIAISIFLNLGYWLLLFVVVFTLNTMLQAQLSHASNLYKYLLLAVVGLMAALTCGQIGFSSYINWSQTELGRSTRSYRHVPYLVAQQYRAAFYSLYLVSVLASGALALKTILSLRSRRGPAGDLIGWVIALTISMVLWVILMLVFVAWYLQNVDYSWESAAAVNYILNFGQALSYIFILCIAKHSAWSKSTVADPMSTLDAYAGAPPQQHYANSNGQAYYYQQQPVYNGAVNPIKA</sequence>
<feature type="transmembrane region" description="Helical" evidence="1">
    <location>
        <begin position="192"/>
        <end position="214"/>
    </location>
</feature>
<feature type="transmembrane region" description="Helical" evidence="1">
    <location>
        <begin position="99"/>
        <end position="122"/>
    </location>
</feature>
<feature type="transmembrane region" description="Helical" evidence="1">
    <location>
        <begin position="31"/>
        <end position="51"/>
    </location>
</feature>
<organism evidence="2 3">
    <name type="scientific">Ophiobolus disseminans</name>
    <dbReference type="NCBI Taxonomy" id="1469910"/>
    <lineage>
        <taxon>Eukaryota</taxon>
        <taxon>Fungi</taxon>
        <taxon>Dikarya</taxon>
        <taxon>Ascomycota</taxon>
        <taxon>Pezizomycotina</taxon>
        <taxon>Dothideomycetes</taxon>
        <taxon>Pleosporomycetidae</taxon>
        <taxon>Pleosporales</taxon>
        <taxon>Pleosporineae</taxon>
        <taxon>Phaeosphaeriaceae</taxon>
        <taxon>Ophiobolus</taxon>
    </lineage>
</organism>
<protein>
    <submittedName>
        <fullName evidence="2">Uncharacterized protein</fullName>
    </submittedName>
</protein>
<name>A0A6A6ZFC7_9PLEO</name>
<dbReference type="EMBL" id="MU006243">
    <property type="protein sequence ID" value="KAF2819822.1"/>
    <property type="molecule type" value="Genomic_DNA"/>
</dbReference>
<dbReference type="AlphaFoldDB" id="A0A6A6ZFC7"/>
<keyword evidence="1" id="KW-0812">Transmembrane</keyword>
<proteinExistence type="predicted"/>
<feature type="transmembrane region" description="Helical" evidence="1">
    <location>
        <begin position="226"/>
        <end position="252"/>
    </location>
</feature>
<keyword evidence="1" id="KW-0472">Membrane</keyword>
<dbReference type="PROSITE" id="PS51257">
    <property type="entry name" value="PROKAR_LIPOPROTEIN"/>
    <property type="match status" value="1"/>
</dbReference>